<accession>A0A1H8LS36</accession>
<dbReference type="AlphaFoldDB" id="A0A1H8LS36"/>
<gene>
    <name evidence="2" type="ORF">SAMN05444123_101199</name>
</gene>
<evidence type="ECO:0000256" key="1">
    <source>
        <dbReference type="SAM" id="MobiDB-lite"/>
    </source>
</evidence>
<feature type="region of interest" description="Disordered" evidence="1">
    <location>
        <begin position="1"/>
        <end position="25"/>
    </location>
</feature>
<organism evidence="2 3">
    <name type="scientific">Rhodopseudomonas pseudopalustris</name>
    <dbReference type="NCBI Taxonomy" id="1513892"/>
    <lineage>
        <taxon>Bacteria</taxon>
        <taxon>Pseudomonadati</taxon>
        <taxon>Pseudomonadota</taxon>
        <taxon>Alphaproteobacteria</taxon>
        <taxon>Hyphomicrobiales</taxon>
        <taxon>Nitrobacteraceae</taxon>
        <taxon>Rhodopseudomonas</taxon>
    </lineage>
</organism>
<feature type="compositionally biased region" description="Basic and acidic residues" evidence="1">
    <location>
        <begin position="1"/>
        <end position="18"/>
    </location>
</feature>
<evidence type="ECO:0000313" key="3">
    <source>
        <dbReference type="Proteomes" id="UP000199615"/>
    </source>
</evidence>
<dbReference type="Proteomes" id="UP000199615">
    <property type="component" value="Unassembled WGS sequence"/>
</dbReference>
<evidence type="ECO:0000313" key="2">
    <source>
        <dbReference type="EMBL" id="SEO07947.1"/>
    </source>
</evidence>
<reference evidence="3" key="1">
    <citation type="submission" date="2016-10" db="EMBL/GenBank/DDBJ databases">
        <authorList>
            <person name="Varghese N."/>
            <person name="Submissions S."/>
        </authorList>
    </citation>
    <scope>NUCLEOTIDE SEQUENCE [LARGE SCALE GENOMIC DNA]</scope>
    <source>
        <strain evidence="3">DSM 123</strain>
    </source>
</reference>
<name>A0A1H8LS36_9BRAD</name>
<proteinExistence type="predicted"/>
<protein>
    <submittedName>
        <fullName evidence="2">Uncharacterized protein</fullName>
    </submittedName>
</protein>
<keyword evidence="3" id="KW-1185">Reference proteome</keyword>
<dbReference type="EMBL" id="FODT01000001">
    <property type="protein sequence ID" value="SEO07947.1"/>
    <property type="molecule type" value="Genomic_DNA"/>
</dbReference>
<sequence>MFGRKAKQEPKSSCDVARDQQTASRQTGAYIPVPERWIAESDAAFERQYRSSAFERLIPAHQQQIAPIIFLHSSAKAMLLAHFEGNGPASPSVLFESLSRCFFESVDATIDDICTDLVVLADNDPSDLEDPNLLSNASLVENDEGCHSLQRYHARLLRQHLSGRGRSGLVAFRQALTALRATGLFKGNEIAPLAIDFFPSLAHRENELLERRAALTWRPETGVDQVVFL</sequence>